<dbReference type="GeneID" id="36554519"/>
<evidence type="ECO:0000256" key="8">
    <source>
        <dbReference type="SAM" id="MobiDB-lite"/>
    </source>
</evidence>
<comment type="caution">
    <text evidence="10">The sequence shown here is derived from an EMBL/GenBank/DDBJ whole genome shotgun (WGS) entry which is preliminary data.</text>
</comment>
<dbReference type="GO" id="GO:0000981">
    <property type="term" value="F:DNA-binding transcription factor activity, RNA polymerase II-specific"/>
    <property type="evidence" value="ECO:0007669"/>
    <property type="project" value="InterPro"/>
</dbReference>
<dbReference type="GO" id="GO:0008270">
    <property type="term" value="F:zinc ion binding"/>
    <property type="evidence" value="ECO:0007669"/>
    <property type="project" value="InterPro"/>
</dbReference>
<dbReference type="PANTHER" id="PTHR31845:SF17">
    <property type="entry name" value="ZN(II)2CYS6 TRANSCRIPTION FACTOR (EUROFUNG)"/>
    <property type="match status" value="1"/>
</dbReference>
<feature type="region of interest" description="Disordered" evidence="8">
    <location>
        <begin position="114"/>
        <end position="148"/>
    </location>
</feature>
<keyword evidence="11" id="KW-1185">Reference proteome</keyword>
<keyword evidence="7" id="KW-0539">Nucleus</keyword>
<reference evidence="10 11" key="1">
    <citation type="submission" date="2016-12" db="EMBL/GenBank/DDBJ databases">
        <title>The genomes of Aspergillus section Nigri reveals drivers in fungal speciation.</title>
        <authorList>
            <consortium name="DOE Joint Genome Institute"/>
            <person name="Vesth T.C."/>
            <person name="Nybo J."/>
            <person name="Theobald S."/>
            <person name="Brandl J."/>
            <person name="Frisvad J.C."/>
            <person name="Nielsen K.F."/>
            <person name="Lyhne E.K."/>
            <person name="Kogle M.E."/>
            <person name="Kuo A."/>
            <person name="Riley R."/>
            <person name="Clum A."/>
            <person name="Nolan M."/>
            <person name="Lipzen A."/>
            <person name="Salamov A."/>
            <person name="Henrissat B."/>
            <person name="Wiebenga A."/>
            <person name="De Vries R.P."/>
            <person name="Grigoriev I.V."/>
            <person name="Mortensen U.H."/>
            <person name="Andersen M.R."/>
            <person name="Baker S.E."/>
        </authorList>
    </citation>
    <scope>NUCLEOTIDE SEQUENCE [LARGE SCALE GENOMIC DNA]</scope>
    <source>
        <strain evidence="10 11">IBT 23096</strain>
    </source>
</reference>
<evidence type="ECO:0000259" key="9">
    <source>
        <dbReference type="PROSITE" id="PS50048"/>
    </source>
</evidence>
<evidence type="ECO:0000256" key="4">
    <source>
        <dbReference type="ARBA" id="ARBA00023015"/>
    </source>
</evidence>
<dbReference type="GO" id="GO:0000976">
    <property type="term" value="F:transcription cis-regulatory region binding"/>
    <property type="evidence" value="ECO:0007669"/>
    <property type="project" value="TreeGrafter"/>
</dbReference>
<dbReference type="InterPro" id="IPR036864">
    <property type="entry name" value="Zn2-C6_fun-type_DNA-bd_sf"/>
</dbReference>
<gene>
    <name evidence="10" type="ORF">P170DRAFT_409889</name>
</gene>
<dbReference type="PROSITE" id="PS00463">
    <property type="entry name" value="ZN2_CY6_FUNGAL_1"/>
    <property type="match status" value="1"/>
</dbReference>
<dbReference type="InterPro" id="IPR001138">
    <property type="entry name" value="Zn2Cys6_DnaBD"/>
</dbReference>
<evidence type="ECO:0000256" key="2">
    <source>
        <dbReference type="ARBA" id="ARBA00022723"/>
    </source>
</evidence>
<dbReference type="GO" id="GO:0009893">
    <property type="term" value="P:positive regulation of metabolic process"/>
    <property type="evidence" value="ECO:0007669"/>
    <property type="project" value="UniProtKB-ARBA"/>
</dbReference>
<dbReference type="SMART" id="SM00066">
    <property type="entry name" value="GAL4"/>
    <property type="match status" value="1"/>
</dbReference>
<dbReference type="Pfam" id="PF00172">
    <property type="entry name" value="Zn_clus"/>
    <property type="match status" value="1"/>
</dbReference>
<keyword evidence="3" id="KW-0862">Zinc</keyword>
<dbReference type="Proteomes" id="UP000234275">
    <property type="component" value="Unassembled WGS sequence"/>
</dbReference>
<comment type="subcellular location">
    <subcellularLocation>
        <location evidence="1">Nucleus</location>
    </subcellularLocation>
</comment>
<feature type="region of interest" description="Disordered" evidence="8">
    <location>
        <begin position="1"/>
        <end position="22"/>
    </location>
</feature>
<dbReference type="Gene3D" id="4.10.240.10">
    <property type="entry name" value="Zn(2)-C6 fungal-type DNA-binding domain"/>
    <property type="match status" value="1"/>
</dbReference>
<name>A0A2I2G470_9EURO</name>
<keyword evidence="4" id="KW-0805">Transcription regulation</keyword>
<evidence type="ECO:0000256" key="1">
    <source>
        <dbReference type="ARBA" id="ARBA00004123"/>
    </source>
</evidence>
<dbReference type="SMART" id="SM00906">
    <property type="entry name" value="Fungal_trans"/>
    <property type="match status" value="1"/>
</dbReference>
<evidence type="ECO:0000256" key="5">
    <source>
        <dbReference type="ARBA" id="ARBA00023125"/>
    </source>
</evidence>
<dbReference type="GO" id="GO:0005634">
    <property type="term" value="C:nucleus"/>
    <property type="evidence" value="ECO:0007669"/>
    <property type="project" value="UniProtKB-SubCell"/>
</dbReference>
<evidence type="ECO:0000256" key="7">
    <source>
        <dbReference type="ARBA" id="ARBA00023242"/>
    </source>
</evidence>
<evidence type="ECO:0000313" key="10">
    <source>
        <dbReference type="EMBL" id="PLB47675.1"/>
    </source>
</evidence>
<accession>A0A2I2G470</accession>
<keyword evidence="2" id="KW-0479">Metal-binding</keyword>
<proteinExistence type="predicted"/>
<dbReference type="CDD" id="cd12148">
    <property type="entry name" value="fungal_TF_MHR"/>
    <property type="match status" value="1"/>
</dbReference>
<dbReference type="PANTHER" id="PTHR31845">
    <property type="entry name" value="FINGER DOMAIN PROTEIN, PUTATIVE-RELATED"/>
    <property type="match status" value="1"/>
</dbReference>
<dbReference type="EMBL" id="MSFO01000005">
    <property type="protein sequence ID" value="PLB47675.1"/>
    <property type="molecule type" value="Genomic_DNA"/>
</dbReference>
<dbReference type="VEuPathDB" id="FungiDB:P170DRAFT_409889"/>
<dbReference type="OrthoDB" id="4060227at2759"/>
<protein>
    <recommendedName>
        <fullName evidence="9">Zn(2)-C6 fungal-type domain-containing protein</fullName>
    </recommendedName>
</protein>
<dbReference type="InterPro" id="IPR051089">
    <property type="entry name" value="prtT"/>
</dbReference>
<sequence>MAPRTRNIDAERQAPRQQPVTEMVTSPIRQLREAFGDPKPPDITRKITACVACRKQKIKCHMNDSEPPCARCKKKGLPCTVNRSLQMLLESDASWKETMERKMQKLEETIETMAKAGSQGHGDHPINQDTRTTGLPEPSKRDETSVSGQENHWEIIVDLESNPGALPGQYLHQTGATNCRYTEDIISRGVINIDNARKYFTGYQSRLDHFVYRILGSHSTSTMESVRKVSPLLMTAVCTVGALHLASPDFDPLYQAFVALSAGLSSSRKSTIDDVRALCIGALWLSDLSWSLAGLAVRIATELHLHRSFPKAIQGDRDHYFRARLYYTVYACDHHFSIPYGRPPMTRECQAVRNARDFLECKHATEDDARLVSQVLRCSACSNIYDTFGADVDRPLTGADIPYIRRFGIALDTLRAEWMDKFSPNAHVGNYPRKGVGIQHHFAKLYLGSHALRGAGSDEYKLRPQDVALEFDEIANSAVLSSISILRAVVSDGEVQSFLNGLPTYFHIMIAFAVVFLLKVSTRFSASIQLDRQEIRRLMTSLVTTLNEVVATMHPQHLLVSITKGIEEVLSRNPISSDEIRSHTASGSVGPCDAFSNIDVLPGEFNLAADGMFDQYFLNEYDFLLEQEQG</sequence>
<evidence type="ECO:0000256" key="3">
    <source>
        <dbReference type="ARBA" id="ARBA00022833"/>
    </source>
</evidence>
<organism evidence="10 11">
    <name type="scientific">Aspergillus steynii IBT 23096</name>
    <dbReference type="NCBI Taxonomy" id="1392250"/>
    <lineage>
        <taxon>Eukaryota</taxon>
        <taxon>Fungi</taxon>
        <taxon>Dikarya</taxon>
        <taxon>Ascomycota</taxon>
        <taxon>Pezizomycotina</taxon>
        <taxon>Eurotiomycetes</taxon>
        <taxon>Eurotiomycetidae</taxon>
        <taxon>Eurotiales</taxon>
        <taxon>Aspergillaceae</taxon>
        <taxon>Aspergillus</taxon>
        <taxon>Aspergillus subgen. Circumdati</taxon>
    </lineage>
</organism>
<dbReference type="InterPro" id="IPR007219">
    <property type="entry name" value="XnlR_reg_dom"/>
</dbReference>
<dbReference type="SUPFAM" id="SSF57701">
    <property type="entry name" value="Zn2/Cys6 DNA-binding domain"/>
    <property type="match status" value="1"/>
</dbReference>
<dbReference type="CDD" id="cd00067">
    <property type="entry name" value="GAL4"/>
    <property type="match status" value="1"/>
</dbReference>
<dbReference type="AlphaFoldDB" id="A0A2I2G470"/>
<dbReference type="Pfam" id="PF04082">
    <property type="entry name" value="Fungal_trans"/>
    <property type="match status" value="1"/>
</dbReference>
<dbReference type="PROSITE" id="PS50048">
    <property type="entry name" value="ZN2_CY6_FUNGAL_2"/>
    <property type="match status" value="1"/>
</dbReference>
<feature type="domain" description="Zn(2)-C6 fungal-type" evidence="9">
    <location>
        <begin position="49"/>
        <end position="81"/>
    </location>
</feature>
<dbReference type="RefSeq" id="XP_024702977.1">
    <property type="nucleotide sequence ID" value="XM_024846820.1"/>
</dbReference>
<keyword evidence="5" id="KW-0238">DNA-binding</keyword>
<evidence type="ECO:0000256" key="6">
    <source>
        <dbReference type="ARBA" id="ARBA00023163"/>
    </source>
</evidence>
<dbReference type="GO" id="GO:0006351">
    <property type="term" value="P:DNA-templated transcription"/>
    <property type="evidence" value="ECO:0007669"/>
    <property type="project" value="InterPro"/>
</dbReference>
<feature type="compositionally biased region" description="Basic and acidic residues" evidence="8">
    <location>
        <begin position="1"/>
        <end position="14"/>
    </location>
</feature>
<evidence type="ECO:0000313" key="11">
    <source>
        <dbReference type="Proteomes" id="UP000234275"/>
    </source>
</evidence>
<keyword evidence="6" id="KW-0804">Transcription</keyword>